<dbReference type="PANTHER" id="PTHR10963:SF24">
    <property type="entry name" value="GLYCOSIDASE C21B10.07-RELATED"/>
    <property type="match status" value="1"/>
</dbReference>
<dbReference type="Pfam" id="PF26113">
    <property type="entry name" value="GH16_XgeA"/>
    <property type="match status" value="1"/>
</dbReference>
<dbReference type="InterPro" id="IPR013320">
    <property type="entry name" value="ConA-like_dom_sf"/>
</dbReference>
<dbReference type="GO" id="GO:0052861">
    <property type="term" value="F:endo-1,3(4)-beta-glucanase activity"/>
    <property type="evidence" value="ECO:0007669"/>
    <property type="project" value="UniProtKB-EC"/>
</dbReference>
<feature type="compositionally biased region" description="Polar residues" evidence="6">
    <location>
        <begin position="330"/>
        <end position="340"/>
    </location>
</feature>
<evidence type="ECO:0000256" key="5">
    <source>
        <dbReference type="ARBA" id="ARBA00023295"/>
    </source>
</evidence>
<keyword evidence="5" id="KW-0326">Glycosidase</keyword>
<dbReference type="EC" id="3.2.1.6" evidence="3"/>
<name>A0A6G1JXJ0_9PLEO</name>
<keyword evidence="7" id="KW-0732">Signal</keyword>
<feature type="chain" id="PRO_5026006044" description="endo-1,3(4)-beta-glucanase" evidence="7">
    <location>
        <begin position="23"/>
        <end position="340"/>
    </location>
</feature>
<dbReference type="PANTHER" id="PTHR10963">
    <property type="entry name" value="GLYCOSYL HYDROLASE-RELATED"/>
    <property type="match status" value="1"/>
</dbReference>
<comment type="catalytic activity">
    <reaction evidence="1">
        <text>Endohydrolysis of (1-&gt;3)- or (1-&gt;4)-linkages in beta-D-glucans when the glucose residue whose reducing group is involved in the linkage to be hydrolyzed is itself substituted at C-3.</text>
        <dbReference type="EC" id="3.2.1.6"/>
    </reaction>
</comment>
<proteinExistence type="inferred from homology"/>
<evidence type="ECO:0000259" key="8">
    <source>
        <dbReference type="PROSITE" id="PS51762"/>
    </source>
</evidence>
<dbReference type="EMBL" id="MU005779">
    <property type="protein sequence ID" value="KAF2705200.1"/>
    <property type="molecule type" value="Genomic_DNA"/>
</dbReference>
<evidence type="ECO:0000256" key="1">
    <source>
        <dbReference type="ARBA" id="ARBA00000124"/>
    </source>
</evidence>
<keyword evidence="10" id="KW-1185">Reference proteome</keyword>
<dbReference type="AlphaFoldDB" id="A0A6G1JXJ0"/>
<dbReference type="OrthoDB" id="192832at2759"/>
<dbReference type="SUPFAM" id="SSF49899">
    <property type="entry name" value="Concanavalin A-like lectins/glucanases"/>
    <property type="match status" value="1"/>
</dbReference>
<comment type="similarity">
    <text evidence="2">Belongs to the glycosyl hydrolase 16 family.</text>
</comment>
<evidence type="ECO:0000256" key="6">
    <source>
        <dbReference type="SAM" id="MobiDB-lite"/>
    </source>
</evidence>
<evidence type="ECO:0000256" key="2">
    <source>
        <dbReference type="ARBA" id="ARBA00006865"/>
    </source>
</evidence>
<dbReference type="CDD" id="cd02181">
    <property type="entry name" value="GH16_fungal_Lam16A_glucanase"/>
    <property type="match status" value="1"/>
</dbReference>
<feature type="domain" description="GH16" evidence="8">
    <location>
        <begin position="35"/>
        <end position="277"/>
    </location>
</feature>
<protein>
    <recommendedName>
        <fullName evidence="3">endo-1,3(4)-beta-glucanase</fullName>
        <ecNumber evidence="3">3.2.1.6</ecNumber>
    </recommendedName>
</protein>
<keyword evidence="4 9" id="KW-0378">Hydrolase</keyword>
<accession>A0A6G1JXJ0</accession>
<feature type="non-terminal residue" evidence="9">
    <location>
        <position position="340"/>
    </location>
</feature>
<evidence type="ECO:0000256" key="7">
    <source>
        <dbReference type="SAM" id="SignalP"/>
    </source>
</evidence>
<dbReference type="InterPro" id="IPR050546">
    <property type="entry name" value="Glycosyl_Hydrlase_16"/>
</dbReference>
<feature type="signal peptide" evidence="7">
    <location>
        <begin position="1"/>
        <end position="22"/>
    </location>
</feature>
<sequence length="340" mass="35917">MRYTSTLLSAAALVQVSIAGYALEDDYMTDFYGAFDFWDAPDPTNGFVKYVDMNTAQGMGLMNSTPGVVSWSVDTTNPTPDGRPSIRLTSKKIYETGLVILDVAHMPTGCGTWPAFWMVGPDWPASGEIDILEGVNEQTNNAMTLHTGPGCSITDGGFTGTVDTPNCDVKADGQSANVGCSIKHPSSNSYGTGLNTNGGGVYATQWTDAAINMWFFARGKEPADVLGAAPDPSTWGTPDAHFANTNCDIGNMFKKQQIVFDTTFCGDWAGAVWTSGTCASKAPTCIDYVRDNPSAFTEAGWTINALKVYQENANAPAPVPTEAPAPSAPISTQASAPAPL</sequence>
<evidence type="ECO:0000313" key="10">
    <source>
        <dbReference type="Proteomes" id="UP000799428"/>
    </source>
</evidence>
<dbReference type="InterPro" id="IPR000757">
    <property type="entry name" value="Beta-glucanase-like"/>
</dbReference>
<evidence type="ECO:0000256" key="4">
    <source>
        <dbReference type="ARBA" id="ARBA00022801"/>
    </source>
</evidence>
<reference evidence="9" key="1">
    <citation type="journal article" date="2020" name="Stud. Mycol.">
        <title>101 Dothideomycetes genomes: a test case for predicting lifestyles and emergence of pathogens.</title>
        <authorList>
            <person name="Haridas S."/>
            <person name="Albert R."/>
            <person name="Binder M."/>
            <person name="Bloem J."/>
            <person name="Labutti K."/>
            <person name="Salamov A."/>
            <person name="Andreopoulos B."/>
            <person name="Baker S."/>
            <person name="Barry K."/>
            <person name="Bills G."/>
            <person name="Bluhm B."/>
            <person name="Cannon C."/>
            <person name="Castanera R."/>
            <person name="Culley D."/>
            <person name="Daum C."/>
            <person name="Ezra D."/>
            <person name="Gonzalez J."/>
            <person name="Henrissat B."/>
            <person name="Kuo A."/>
            <person name="Liang C."/>
            <person name="Lipzen A."/>
            <person name="Lutzoni F."/>
            <person name="Magnuson J."/>
            <person name="Mondo S."/>
            <person name="Nolan M."/>
            <person name="Ohm R."/>
            <person name="Pangilinan J."/>
            <person name="Park H.-J."/>
            <person name="Ramirez L."/>
            <person name="Alfaro M."/>
            <person name="Sun H."/>
            <person name="Tritt A."/>
            <person name="Yoshinaga Y."/>
            <person name="Zwiers L.-H."/>
            <person name="Turgeon B."/>
            <person name="Goodwin S."/>
            <person name="Spatafora J."/>
            <person name="Crous P."/>
            <person name="Grigoriev I."/>
        </authorList>
    </citation>
    <scope>NUCLEOTIDE SEQUENCE</scope>
    <source>
        <strain evidence="9">CBS 279.74</strain>
    </source>
</reference>
<feature type="compositionally biased region" description="Pro residues" evidence="6">
    <location>
        <begin position="317"/>
        <end position="327"/>
    </location>
</feature>
<dbReference type="Proteomes" id="UP000799428">
    <property type="component" value="Unassembled WGS sequence"/>
</dbReference>
<gene>
    <name evidence="9" type="ORF">K504DRAFT_333496</name>
</gene>
<dbReference type="GO" id="GO:0009251">
    <property type="term" value="P:glucan catabolic process"/>
    <property type="evidence" value="ECO:0007669"/>
    <property type="project" value="TreeGrafter"/>
</dbReference>
<dbReference type="Gene3D" id="2.60.120.200">
    <property type="match status" value="1"/>
</dbReference>
<evidence type="ECO:0000256" key="3">
    <source>
        <dbReference type="ARBA" id="ARBA00012599"/>
    </source>
</evidence>
<dbReference type="FunFam" id="2.60.120.200:FF:000114">
    <property type="entry name" value="Probable endo-1,3(4)-beta-glucanase NFIA_089530"/>
    <property type="match status" value="1"/>
</dbReference>
<dbReference type="PROSITE" id="PS51762">
    <property type="entry name" value="GH16_2"/>
    <property type="match status" value="1"/>
</dbReference>
<feature type="region of interest" description="Disordered" evidence="6">
    <location>
        <begin position="315"/>
        <end position="340"/>
    </location>
</feature>
<evidence type="ECO:0000313" key="9">
    <source>
        <dbReference type="EMBL" id="KAF2705200.1"/>
    </source>
</evidence>
<organism evidence="9 10">
    <name type="scientific">Pleomassaria siparia CBS 279.74</name>
    <dbReference type="NCBI Taxonomy" id="1314801"/>
    <lineage>
        <taxon>Eukaryota</taxon>
        <taxon>Fungi</taxon>
        <taxon>Dikarya</taxon>
        <taxon>Ascomycota</taxon>
        <taxon>Pezizomycotina</taxon>
        <taxon>Dothideomycetes</taxon>
        <taxon>Pleosporomycetidae</taxon>
        <taxon>Pleosporales</taxon>
        <taxon>Pleomassariaceae</taxon>
        <taxon>Pleomassaria</taxon>
    </lineage>
</organism>